<comment type="similarity">
    <text evidence="1">Belongs to the UPF0502 family.</text>
</comment>
<evidence type="ECO:0000256" key="1">
    <source>
        <dbReference type="HAMAP-Rule" id="MF_01584"/>
    </source>
</evidence>
<dbReference type="Gene3D" id="1.10.10.10">
    <property type="entry name" value="Winged helix-like DNA-binding domain superfamily/Winged helix DNA-binding domain"/>
    <property type="match status" value="2"/>
</dbReference>
<dbReference type="SUPFAM" id="SSF46785">
    <property type="entry name" value="Winged helix' DNA-binding domain"/>
    <property type="match status" value="2"/>
</dbReference>
<reference evidence="5 6" key="1">
    <citation type="submission" date="2018-01" db="EMBL/GenBank/DDBJ databases">
        <authorList>
            <person name="Clerissi C."/>
        </authorList>
    </citation>
    <scope>NUCLEOTIDE SEQUENCE [LARGE SCALE GENOMIC DNA]</scope>
    <source>
        <strain evidence="5">Cupriavidus oxalaticus LMG 2235</strain>
        <plasmid evidence="6">co2235_mp</plasmid>
    </source>
</reference>
<evidence type="ECO:0000313" key="6">
    <source>
        <dbReference type="Proteomes" id="UP000256862"/>
    </source>
</evidence>
<dbReference type="InterPro" id="IPR007432">
    <property type="entry name" value="DUF480"/>
</dbReference>
<feature type="region of interest" description="Disordered" evidence="2">
    <location>
        <begin position="1"/>
        <end position="24"/>
    </location>
</feature>
<dbReference type="HAMAP" id="MF_01584">
    <property type="entry name" value="UPF0502"/>
    <property type="match status" value="1"/>
</dbReference>
<evidence type="ECO:0000313" key="4">
    <source>
        <dbReference type="EMBL" id="QRQ92221.1"/>
    </source>
</evidence>
<dbReference type="InterPro" id="IPR036388">
    <property type="entry name" value="WH-like_DNA-bd_sf"/>
</dbReference>
<dbReference type="InterPro" id="IPR036390">
    <property type="entry name" value="WH_DNA-bd_sf"/>
</dbReference>
<dbReference type="Proteomes" id="UP000325743">
    <property type="component" value="Chromosome 1"/>
</dbReference>
<feature type="compositionally biased region" description="Polar residues" evidence="2">
    <location>
        <begin position="1"/>
        <end position="10"/>
    </location>
</feature>
<dbReference type="PANTHER" id="PTHR38768">
    <property type="entry name" value="UPF0502 PROTEIN YCEH"/>
    <property type="match status" value="1"/>
</dbReference>
<dbReference type="Pfam" id="PF04337">
    <property type="entry name" value="DUF480"/>
    <property type="match status" value="1"/>
</dbReference>
<dbReference type="Proteomes" id="UP000256862">
    <property type="component" value="Plasmid CO2235_mp"/>
</dbReference>
<keyword evidence="8" id="KW-1185">Reference proteome</keyword>
<evidence type="ECO:0000313" key="8">
    <source>
        <dbReference type="Proteomes" id="UP000623307"/>
    </source>
</evidence>
<dbReference type="GeneID" id="303488815"/>
<evidence type="ECO:0000256" key="2">
    <source>
        <dbReference type="SAM" id="MobiDB-lite"/>
    </source>
</evidence>
<sequence length="247" mass="26338">MQPDSVSDASQPGERPARPAPRPLSAVEGRVLGVLVEKQHTVPDTYPLSLNALASGCNQKTARAPVMNVSEPEILDAIDGLKHLSLVFEGSSSRVPRFEHNMQRGLGVPSQSVALLAMLLLRGPQTAAELRLNTARLHAFADISSVEGFLEELAEREPPFVVRLARAPGAREHRWMHLLSGDAGLEAAQETAYGGGQGSAEGGAGTAAELAQLRAEHQALSEKVVRLQALVEHMASQLGIAPDEFLE</sequence>
<evidence type="ECO:0000313" key="5">
    <source>
        <dbReference type="EMBL" id="SPC19105.1"/>
    </source>
</evidence>
<dbReference type="OrthoDB" id="9784785at2"/>
<proteinExistence type="inferred from homology"/>
<organism evidence="3 7">
    <name type="scientific">Cupriavidus oxalaticus</name>
    <dbReference type="NCBI Taxonomy" id="96344"/>
    <lineage>
        <taxon>Bacteria</taxon>
        <taxon>Pseudomonadati</taxon>
        <taxon>Pseudomonadota</taxon>
        <taxon>Betaproteobacteria</taxon>
        <taxon>Burkholderiales</taxon>
        <taxon>Burkholderiaceae</taxon>
        <taxon>Cupriavidus</taxon>
    </lineage>
</organism>
<dbReference type="RefSeq" id="WP_063240370.1">
    <property type="nucleotide sequence ID" value="NZ_CP032518.1"/>
</dbReference>
<dbReference type="EMBL" id="CP032518">
    <property type="protein sequence ID" value="QEZ44939.1"/>
    <property type="molecule type" value="Genomic_DNA"/>
</dbReference>
<geneLocation type="plasmid" evidence="6">
    <name>co2235_mp</name>
</geneLocation>
<dbReference type="Proteomes" id="UP000623307">
    <property type="component" value="Chromosome 1"/>
</dbReference>
<dbReference type="EMBL" id="OGUS01000133">
    <property type="protein sequence ID" value="SPC19105.1"/>
    <property type="molecule type" value="Genomic_DNA"/>
</dbReference>
<evidence type="ECO:0000313" key="3">
    <source>
        <dbReference type="EMBL" id="QEZ44939.1"/>
    </source>
</evidence>
<name>A0A375GE78_9BURK</name>
<dbReference type="AlphaFoldDB" id="A0A375GE78"/>
<accession>A0A375GE78</accession>
<reference evidence="4 8" key="3">
    <citation type="submission" date="2021-02" db="EMBL/GenBank/DDBJ databases">
        <title>Complete Genome Sequence of Cupriavidus oxalaticus Strain Ox1, a Soil Oxalate-Degrading Species.</title>
        <authorList>
            <person name="Palmieri F."/>
            <person name="Udriet P."/>
            <person name="Deuasquier M."/>
            <person name="Beaudoing E."/>
            <person name="Johnson S.L."/>
            <person name="Davenport K.W."/>
            <person name="Chain P.S."/>
            <person name="Bindschedler S."/>
            <person name="Junier P."/>
        </authorList>
    </citation>
    <scope>NUCLEOTIDE SEQUENCE [LARGE SCALE GENOMIC DNA]</scope>
    <source>
        <strain evidence="4 8">Ox1</strain>
    </source>
</reference>
<evidence type="ECO:0000313" key="7">
    <source>
        <dbReference type="Proteomes" id="UP000325743"/>
    </source>
</evidence>
<dbReference type="EMBL" id="CP069811">
    <property type="protein sequence ID" value="QRQ92221.1"/>
    <property type="molecule type" value="Genomic_DNA"/>
</dbReference>
<reference evidence="3 7" key="2">
    <citation type="submission" date="2018-09" db="EMBL/GenBank/DDBJ databases">
        <title>Complete genome sequence of Cupriavidus oxalaticus T2, a bacterium capable of phenol tolerance and degradation.</title>
        <authorList>
            <person name="Yan J."/>
        </authorList>
    </citation>
    <scope>NUCLEOTIDE SEQUENCE [LARGE SCALE GENOMIC DNA]</scope>
    <source>
        <strain evidence="3 7">T2</strain>
    </source>
</reference>
<dbReference type="PANTHER" id="PTHR38768:SF1">
    <property type="entry name" value="UPF0502 PROTEIN YCEH"/>
    <property type="match status" value="1"/>
</dbReference>
<protein>
    <submittedName>
        <fullName evidence="3">DUF480 domain-containing protein</fullName>
    </submittedName>
    <submittedName>
        <fullName evidence="4">YceH family protein</fullName>
    </submittedName>
</protein>
<gene>
    <name evidence="5" type="ORF">CO2235_MP100027</name>
    <name evidence="3" type="ORF">D2917_12335</name>
    <name evidence="4" type="ORF">JTE92_04755</name>
</gene>